<sequence length="133" mass="15086">MGVTPNKREKKRRSKKPKRGSRGERRSQTEWSTQWESEWEGCECEAEAEDALVYERQAQIADELIQIFCPDDEAAPNRSTRTTITITTTVTTVTDTATVTTVTTTTYIITDRPALHGFVAPKFADEEDDHHPL</sequence>
<accession>A0A0D2AHX5</accession>
<evidence type="ECO:0000313" key="2">
    <source>
        <dbReference type="EMBL" id="KIW39751.1"/>
    </source>
</evidence>
<keyword evidence="3" id="KW-1185">Reference proteome</keyword>
<name>A0A0D2AHX5_9EURO</name>
<organism evidence="2 3">
    <name type="scientific">Exophiala oligosperma</name>
    <dbReference type="NCBI Taxonomy" id="215243"/>
    <lineage>
        <taxon>Eukaryota</taxon>
        <taxon>Fungi</taxon>
        <taxon>Dikarya</taxon>
        <taxon>Ascomycota</taxon>
        <taxon>Pezizomycotina</taxon>
        <taxon>Eurotiomycetes</taxon>
        <taxon>Chaetothyriomycetidae</taxon>
        <taxon>Chaetothyriales</taxon>
        <taxon>Herpotrichiellaceae</taxon>
        <taxon>Exophiala</taxon>
    </lineage>
</organism>
<feature type="compositionally biased region" description="Basic residues" evidence="1">
    <location>
        <begin position="8"/>
        <end position="20"/>
    </location>
</feature>
<dbReference type="AlphaFoldDB" id="A0A0D2AHX5"/>
<reference evidence="2 3" key="1">
    <citation type="submission" date="2015-01" db="EMBL/GenBank/DDBJ databases">
        <title>The Genome Sequence of Exophiala oligosperma CBS72588.</title>
        <authorList>
            <consortium name="The Broad Institute Genomics Platform"/>
            <person name="Cuomo C."/>
            <person name="de Hoog S."/>
            <person name="Gorbushina A."/>
            <person name="Stielow B."/>
            <person name="Teixiera M."/>
            <person name="Abouelleil A."/>
            <person name="Chapman S.B."/>
            <person name="Priest M."/>
            <person name="Young S.K."/>
            <person name="Wortman J."/>
            <person name="Nusbaum C."/>
            <person name="Birren B."/>
        </authorList>
    </citation>
    <scope>NUCLEOTIDE SEQUENCE [LARGE SCALE GENOMIC DNA]</scope>
    <source>
        <strain evidence="2 3">CBS 72588</strain>
    </source>
</reference>
<dbReference type="EMBL" id="KN847339">
    <property type="protein sequence ID" value="KIW39751.1"/>
    <property type="molecule type" value="Genomic_DNA"/>
</dbReference>
<dbReference type="HOGENOM" id="CLU_1906763_0_0_1"/>
<proteinExistence type="predicted"/>
<feature type="region of interest" description="Disordered" evidence="1">
    <location>
        <begin position="1"/>
        <end position="37"/>
    </location>
</feature>
<dbReference type="VEuPathDB" id="FungiDB:PV06_08337"/>
<dbReference type="RefSeq" id="XP_016259967.1">
    <property type="nucleotide sequence ID" value="XM_016409659.1"/>
</dbReference>
<dbReference type="Proteomes" id="UP000053342">
    <property type="component" value="Unassembled WGS sequence"/>
</dbReference>
<evidence type="ECO:0000256" key="1">
    <source>
        <dbReference type="SAM" id="MobiDB-lite"/>
    </source>
</evidence>
<protein>
    <submittedName>
        <fullName evidence="2">Uncharacterized protein</fullName>
    </submittedName>
</protein>
<evidence type="ECO:0000313" key="3">
    <source>
        <dbReference type="Proteomes" id="UP000053342"/>
    </source>
</evidence>
<dbReference type="GeneID" id="27360411"/>
<gene>
    <name evidence="2" type="ORF">PV06_08337</name>
</gene>